<dbReference type="AlphaFoldDB" id="A0A0A8ZBR5"/>
<protein>
    <submittedName>
        <fullName evidence="1">Uncharacterized protein</fullName>
    </submittedName>
</protein>
<organism evidence="1">
    <name type="scientific">Arundo donax</name>
    <name type="common">Giant reed</name>
    <name type="synonym">Donax arundinaceus</name>
    <dbReference type="NCBI Taxonomy" id="35708"/>
    <lineage>
        <taxon>Eukaryota</taxon>
        <taxon>Viridiplantae</taxon>
        <taxon>Streptophyta</taxon>
        <taxon>Embryophyta</taxon>
        <taxon>Tracheophyta</taxon>
        <taxon>Spermatophyta</taxon>
        <taxon>Magnoliopsida</taxon>
        <taxon>Liliopsida</taxon>
        <taxon>Poales</taxon>
        <taxon>Poaceae</taxon>
        <taxon>PACMAD clade</taxon>
        <taxon>Arundinoideae</taxon>
        <taxon>Arundineae</taxon>
        <taxon>Arundo</taxon>
    </lineage>
</organism>
<name>A0A0A8ZBR5_ARUDO</name>
<proteinExistence type="predicted"/>
<accession>A0A0A8ZBR5</accession>
<dbReference type="EMBL" id="GBRH01265578">
    <property type="protein sequence ID" value="JAD32317.1"/>
    <property type="molecule type" value="Transcribed_RNA"/>
</dbReference>
<sequence length="55" mass="6076">MEAVSFRWYLSFLDEHEGNAGEAKNILHQFFRLTGLQLCVLSCAMGPMSGNKGLG</sequence>
<evidence type="ECO:0000313" key="1">
    <source>
        <dbReference type="EMBL" id="JAD32317.1"/>
    </source>
</evidence>
<reference evidence="1" key="1">
    <citation type="submission" date="2014-09" db="EMBL/GenBank/DDBJ databases">
        <authorList>
            <person name="Magalhaes I.L.F."/>
            <person name="Oliveira U."/>
            <person name="Santos F.R."/>
            <person name="Vidigal T.H.D.A."/>
            <person name="Brescovit A.D."/>
            <person name="Santos A.J."/>
        </authorList>
    </citation>
    <scope>NUCLEOTIDE SEQUENCE</scope>
    <source>
        <tissue evidence="1">Shoot tissue taken approximately 20 cm above the soil surface</tissue>
    </source>
</reference>
<reference evidence="1" key="2">
    <citation type="journal article" date="2015" name="Data Brief">
        <title>Shoot transcriptome of the giant reed, Arundo donax.</title>
        <authorList>
            <person name="Barrero R.A."/>
            <person name="Guerrero F.D."/>
            <person name="Moolhuijzen P."/>
            <person name="Goolsby J.A."/>
            <person name="Tidwell J."/>
            <person name="Bellgard S.E."/>
            <person name="Bellgard M.I."/>
        </authorList>
    </citation>
    <scope>NUCLEOTIDE SEQUENCE</scope>
    <source>
        <tissue evidence="1">Shoot tissue taken approximately 20 cm above the soil surface</tissue>
    </source>
</reference>